<comment type="caution">
    <text evidence="1">The sequence shown here is derived from an EMBL/GenBank/DDBJ whole genome shotgun (WGS) entry which is preliminary data.</text>
</comment>
<name>A0ACB9N0W6_BAUVA</name>
<accession>A0ACB9N0W6</accession>
<keyword evidence="2" id="KW-1185">Reference proteome</keyword>
<organism evidence="1 2">
    <name type="scientific">Bauhinia variegata</name>
    <name type="common">Purple orchid tree</name>
    <name type="synonym">Phanera variegata</name>
    <dbReference type="NCBI Taxonomy" id="167791"/>
    <lineage>
        <taxon>Eukaryota</taxon>
        <taxon>Viridiplantae</taxon>
        <taxon>Streptophyta</taxon>
        <taxon>Embryophyta</taxon>
        <taxon>Tracheophyta</taxon>
        <taxon>Spermatophyta</taxon>
        <taxon>Magnoliopsida</taxon>
        <taxon>eudicotyledons</taxon>
        <taxon>Gunneridae</taxon>
        <taxon>Pentapetalae</taxon>
        <taxon>rosids</taxon>
        <taxon>fabids</taxon>
        <taxon>Fabales</taxon>
        <taxon>Fabaceae</taxon>
        <taxon>Cercidoideae</taxon>
        <taxon>Cercideae</taxon>
        <taxon>Bauhiniinae</taxon>
        <taxon>Bauhinia</taxon>
    </lineage>
</organism>
<gene>
    <name evidence="1" type="ORF">L6164_021582</name>
</gene>
<protein>
    <submittedName>
        <fullName evidence="1">Uncharacterized protein</fullName>
    </submittedName>
</protein>
<dbReference type="Proteomes" id="UP000828941">
    <property type="component" value="Chromosome 8"/>
</dbReference>
<proteinExistence type="predicted"/>
<evidence type="ECO:0000313" key="1">
    <source>
        <dbReference type="EMBL" id="KAI4329299.1"/>
    </source>
</evidence>
<evidence type="ECO:0000313" key="2">
    <source>
        <dbReference type="Proteomes" id="UP000828941"/>
    </source>
</evidence>
<dbReference type="EMBL" id="CM039433">
    <property type="protein sequence ID" value="KAI4329299.1"/>
    <property type="molecule type" value="Genomic_DNA"/>
</dbReference>
<reference evidence="1 2" key="1">
    <citation type="journal article" date="2022" name="DNA Res.">
        <title>Chromosomal-level genome assembly of the orchid tree Bauhinia variegata (Leguminosae; Cercidoideae) supports the allotetraploid origin hypothesis of Bauhinia.</title>
        <authorList>
            <person name="Zhong Y."/>
            <person name="Chen Y."/>
            <person name="Zheng D."/>
            <person name="Pang J."/>
            <person name="Liu Y."/>
            <person name="Luo S."/>
            <person name="Meng S."/>
            <person name="Qian L."/>
            <person name="Wei D."/>
            <person name="Dai S."/>
            <person name="Zhou R."/>
        </authorList>
    </citation>
    <scope>NUCLEOTIDE SEQUENCE [LARGE SCALE GENOMIC DNA]</scope>
    <source>
        <strain evidence="1">BV-YZ2020</strain>
    </source>
</reference>
<sequence>MAKGGHCFEKVSRCIRTVFFMVAMIASLLVVSLPVLVAVLDVLVPCVLISSFTCVRCYGFGQHLHRYAFKSSLTDIPIVSVIRSLFIICMIPFAFPFRMVCSLFLRIMMRPLLLVLE</sequence>